<keyword evidence="3" id="KW-1185">Reference proteome</keyword>
<keyword evidence="1" id="KW-0472">Membrane</keyword>
<protein>
    <submittedName>
        <fullName evidence="2">Uncharacterized protein</fullName>
    </submittedName>
</protein>
<evidence type="ECO:0000256" key="1">
    <source>
        <dbReference type="SAM" id="Phobius"/>
    </source>
</evidence>
<evidence type="ECO:0000313" key="3">
    <source>
        <dbReference type="Proteomes" id="UP000780801"/>
    </source>
</evidence>
<dbReference type="OrthoDB" id="2369779at2759"/>
<name>A0A9P6G3C2_9FUNG</name>
<comment type="caution">
    <text evidence="2">The sequence shown here is derived from an EMBL/GenBank/DDBJ whole genome shotgun (WGS) entry which is preliminary data.</text>
</comment>
<proteinExistence type="predicted"/>
<keyword evidence="1" id="KW-1133">Transmembrane helix</keyword>
<dbReference type="Proteomes" id="UP000780801">
    <property type="component" value="Unassembled WGS sequence"/>
</dbReference>
<feature type="transmembrane region" description="Helical" evidence="1">
    <location>
        <begin position="25"/>
        <end position="46"/>
    </location>
</feature>
<evidence type="ECO:0000313" key="2">
    <source>
        <dbReference type="EMBL" id="KAF9586274.1"/>
    </source>
</evidence>
<dbReference type="AlphaFoldDB" id="A0A9P6G3C2"/>
<feature type="transmembrane region" description="Helical" evidence="1">
    <location>
        <begin position="81"/>
        <end position="103"/>
    </location>
</feature>
<accession>A0A9P6G3C2</accession>
<reference evidence="2" key="1">
    <citation type="journal article" date="2020" name="Fungal Divers.">
        <title>Resolving the Mortierellaceae phylogeny through synthesis of multi-gene phylogenetics and phylogenomics.</title>
        <authorList>
            <person name="Vandepol N."/>
            <person name="Liber J."/>
            <person name="Desiro A."/>
            <person name="Na H."/>
            <person name="Kennedy M."/>
            <person name="Barry K."/>
            <person name="Grigoriev I.V."/>
            <person name="Miller A.N."/>
            <person name="O'Donnell K."/>
            <person name="Stajich J.E."/>
            <person name="Bonito G."/>
        </authorList>
    </citation>
    <scope>NUCLEOTIDE SEQUENCE</scope>
    <source>
        <strain evidence="2">KOD1015</strain>
    </source>
</reference>
<keyword evidence="1" id="KW-0812">Transmembrane</keyword>
<dbReference type="EMBL" id="JAABOA010000050">
    <property type="protein sequence ID" value="KAF9586274.1"/>
    <property type="molecule type" value="Genomic_DNA"/>
</dbReference>
<sequence length="146" mass="17243">MLLFLTGSYGFWAVTKGNLWHHRQFVSASWGFILMFLCWSIVYIAVEKNHVEKVNNGCLDRNKDWTYQQCDDRRKTATLSAIILVTIGSLLSIYFTLVVSRWISRLEWEEHLENERRLEQWRSGHGENPHIKRQFQIQGAGEKEEV</sequence>
<gene>
    <name evidence="2" type="ORF">BGW38_007555</name>
</gene>
<organism evidence="2 3">
    <name type="scientific">Lunasporangiospora selenospora</name>
    <dbReference type="NCBI Taxonomy" id="979761"/>
    <lineage>
        <taxon>Eukaryota</taxon>
        <taxon>Fungi</taxon>
        <taxon>Fungi incertae sedis</taxon>
        <taxon>Mucoromycota</taxon>
        <taxon>Mortierellomycotina</taxon>
        <taxon>Mortierellomycetes</taxon>
        <taxon>Mortierellales</taxon>
        <taxon>Mortierellaceae</taxon>
        <taxon>Lunasporangiospora</taxon>
    </lineage>
</organism>